<organism evidence="1 2">
    <name type="scientific">Rhodococcus opacus M213</name>
    <dbReference type="NCBI Taxonomy" id="1129896"/>
    <lineage>
        <taxon>Bacteria</taxon>
        <taxon>Bacillati</taxon>
        <taxon>Actinomycetota</taxon>
        <taxon>Actinomycetes</taxon>
        <taxon>Mycobacteriales</taxon>
        <taxon>Nocardiaceae</taxon>
        <taxon>Rhodococcus</taxon>
    </lineage>
</organism>
<sequence>ENLDIKPEVAPLIFKQNALRVLGIKH</sequence>
<name>K8XT11_RHOOP</name>
<gene>
    <name evidence="1" type="ORF">WSS_A00115</name>
</gene>
<evidence type="ECO:0000313" key="1">
    <source>
        <dbReference type="EMBL" id="EKT84828.1"/>
    </source>
</evidence>
<comment type="caution">
    <text evidence="1">The sequence shown here is derived from an EMBL/GenBank/DDBJ whole genome shotgun (WGS) entry which is preliminary data.</text>
</comment>
<dbReference type="EMBL" id="AJYC02000002">
    <property type="protein sequence ID" value="EKT84828.1"/>
    <property type="molecule type" value="Genomic_DNA"/>
</dbReference>
<reference evidence="1 2" key="1">
    <citation type="journal article" date="2013" name="Genome Announc.">
        <title>Draft Genome Sequence of Rhodococcus opacus Strain M213 Shows a Diverse Catabolic Potential.</title>
        <authorList>
            <person name="Pathak A."/>
            <person name="Green S.J."/>
            <person name="Ogram A."/>
            <person name="Chauhan A."/>
        </authorList>
    </citation>
    <scope>NUCLEOTIDE SEQUENCE [LARGE SCALE GENOMIC DNA]</scope>
    <source>
        <strain evidence="1 2">M213</strain>
    </source>
</reference>
<accession>K8XT11</accession>
<dbReference type="AlphaFoldDB" id="K8XT11"/>
<evidence type="ECO:0000313" key="2">
    <source>
        <dbReference type="Proteomes" id="UP000005951"/>
    </source>
</evidence>
<proteinExistence type="predicted"/>
<dbReference type="Proteomes" id="UP000005951">
    <property type="component" value="Unassembled WGS sequence"/>
</dbReference>
<protein>
    <submittedName>
        <fullName evidence="1">Uncharacterized protein</fullName>
    </submittedName>
</protein>
<feature type="non-terminal residue" evidence="1">
    <location>
        <position position="1"/>
    </location>
</feature>